<feature type="transmembrane region" description="Helical" evidence="1">
    <location>
        <begin position="207"/>
        <end position="225"/>
    </location>
</feature>
<dbReference type="RefSeq" id="WP_379930228.1">
    <property type="nucleotide sequence ID" value="NZ_JBHUMM010000043.1"/>
</dbReference>
<accession>A0ABW5RC77</accession>
<feature type="transmembrane region" description="Helical" evidence="1">
    <location>
        <begin position="83"/>
        <end position="101"/>
    </location>
</feature>
<feature type="transmembrane region" description="Helical" evidence="1">
    <location>
        <begin position="113"/>
        <end position="133"/>
    </location>
</feature>
<keyword evidence="1" id="KW-1133">Transmembrane helix</keyword>
<sequence length="537" mass="61105">MNNETRQPSLLTPLTIIGVASFLICSLTADKAYLLMLSAAQLIFVPIMLQLVGALHRPQQIGYAIGLISIPALYIFTDSRLQAGLAFIYLLLTMWVAWIGIKRFLKRGFVNLEEISIEVGMMYLSVGGMWFFAHVIEFDTGFSPIITWLTGIHFHYAAFLLPVSAGLLGRMHRSAWYRWVVLILLVNPVLVAIGISGWRLIEVGSVFLYIVAIFGLIILAFRTTFTSRAQTVSLRLSYVALGIAIIFSLLYASGHAFGWWEITIPFMLAFHGLLNCVFFGGLSIVGWLMHTPASRHREWSFPVSQIRGRLEAEEKRGIKEGITDDLGQLVDVTRLSATIRHFYEHTGQFRLFATVKWAYWFLPLAWCFKLFSRRWEQLNLPITRKEVEMTCELRAVDPLIDGRDHPRAWIRKVNGKTVFTAIYDRHQTGGQAYMNTALPLPYTSMIGILRLREVNGSLWITSMTDDDPEHTSQQAAHQGDEGIYLAAGKKVFKLPLSEFFLIQDAGEHKLTAEHHMRIFGLPFLRIDYRIDRKTLSE</sequence>
<dbReference type="EMBL" id="JBHUMM010000043">
    <property type="protein sequence ID" value="MFD2672662.1"/>
    <property type="molecule type" value="Genomic_DNA"/>
</dbReference>
<keyword evidence="3" id="KW-1185">Reference proteome</keyword>
<feature type="transmembrane region" description="Helical" evidence="1">
    <location>
        <begin position="180"/>
        <end position="201"/>
    </location>
</feature>
<feature type="transmembrane region" description="Helical" evidence="1">
    <location>
        <begin position="266"/>
        <end position="289"/>
    </location>
</feature>
<dbReference type="InterPro" id="IPR025450">
    <property type="entry name" value="YndJ-like"/>
</dbReference>
<feature type="transmembrane region" description="Helical" evidence="1">
    <location>
        <begin position="145"/>
        <end position="168"/>
    </location>
</feature>
<protein>
    <submittedName>
        <fullName evidence="2">YndJ family protein</fullName>
    </submittedName>
</protein>
<keyword evidence="1" id="KW-0812">Transmembrane</keyword>
<evidence type="ECO:0000313" key="3">
    <source>
        <dbReference type="Proteomes" id="UP001597497"/>
    </source>
</evidence>
<name>A0ABW5RC77_9BACL</name>
<organism evidence="2 3">
    <name type="scientific">Marinicrinis sediminis</name>
    <dbReference type="NCBI Taxonomy" id="1652465"/>
    <lineage>
        <taxon>Bacteria</taxon>
        <taxon>Bacillati</taxon>
        <taxon>Bacillota</taxon>
        <taxon>Bacilli</taxon>
        <taxon>Bacillales</taxon>
        <taxon>Paenibacillaceae</taxon>
    </lineage>
</organism>
<reference evidence="3" key="1">
    <citation type="journal article" date="2019" name="Int. J. Syst. Evol. Microbiol.">
        <title>The Global Catalogue of Microorganisms (GCM) 10K type strain sequencing project: providing services to taxonomists for standard genome sequencing and annotation.</title>
        <authorList>
            <consortium name="The Broad Institute Genomics Platform"/>
            <consortium name="The Broad Institute Genome Sequencing Center for Infectious Disease"/>
            <person name="Wu L."/>
            <person name="Ma J."/>
        </authorList>
    </citation>
    <scope>NUCLEOTIDE SEQUENCE [LARGE SCALE GENOMIC DNA]</scope>
    <source>
        <strain evidence="3">KCTC 33676</strain>
    </source>
</reference>
<feature type="transmembrane region" description="Helical" evidence="1">
    <location>
        <begin position="61"/>
        <end position="77"/>
    </location>
</feature>
<feature type="transmembrane region" description="Helical" evidence="1">
    <location>
        <begin position="237"/>
        <end position="260"/>
    </location>
</feature>
<dbReference type="Proteomes" id="UP001597497">
    <property type="component" value="Unassembled WGS sequence"/>
</dbReference>
<comment type="caution">
    <text evidence="2">The sequence shown here is derived from an EMBL/GenBank/DDBJ whole genome shotgun (WGS) entry which is preliminary data.</text>
</comment>
<evidence type="ECO:0000313" key="2">
    <source>
        <dbReference type="EMBL" id="MFD2672662.1"/>
    </source>
</evidence>
<evidence type="ECO:0000256" key="1">
    <source>
        <dbReference type="SAM" id="Phobius"/>
    </source>
</evidence>
<gene>
    <name evidence="2" type="ORF">ACFSUC_13930</name>
</gene>
<feature type="transmembrane region" description="Helical" evidence="1">
    <location>
        <begin position="9"/>
        <end position="29"/>
    </location>
</feature>
<feature type="transmembrane region" description="Helical" evidence="1">
    <location>
        <begin position="35"/>
        <end position="54"/>
    </location>
</feature>
<keyword evidence="1" id="KW-0472">Membrane</keyword>
<proteinExistence type="predicted"/>
<dbReference type="Pfam" id="PF14158">
    <property type="entry name" value="YndJ"/>
    <property type="match status" value="1"/>
</dbReference>